<organism evidence="4 5">
    <name type="scientific">Candidatus Pseudothioglobus singularis PS1</name>
    <dbReference type="NCBI Taxonomy" id="1125411"/>
    <lineage>
        <taxon>Bacteria</taxon>
        <taxon>Pseudomonadati</taxon>
        <taxon>Pseudomonadota</taxon>
        <taxon>Gammaproteobacteria</taxon>
        <taxon>Candidatus Pseudothioglobaceae</taxon>
        <taxon>Candidatus Pseudothioglobus</taxon>
    </lineage>
</organism>
<evidence type="ECO:0000313" key="4">
    <source>
        <dbReference type="EMBL" id="ALE02186.1"/>
    </source>
</evidence>
<name>A0A0M5L0E5_9GAMM</name>
<dbReference type="PANTHER" id="PTHR24096:SF149">
    <property type="entry name" value="AMP-BINDING DOMAIN-CONTAINING PROTEIN-RELATED"/>
    <property type="match status" value="1"/>
</dbReference>
<dbReference type="RefSeq" id="WP_053820394.1">
    <property type="nucleotide sequence ID" value="NZ_CP006911.1"/>
</dbReference>
<dbReference type="Proteomes" id="UP000068905">
    <property type="component" value="Chromosome"/>
</dbReference>
<keyword evidence="4" id="KW-0808">Transferase</keyword>
<dbReference type="SUPFAM" id="SSF56801">
    <property type="entry name" value="Acetyl-CoA synthetase-like"/>
    <property type="match status" value="1"/>
</dbReference>
<reference evidence="4 5" key="1">
    <citation type="journal article" date="2015" name="Genome Announc.">
        <title>Genome Sequence of 'Candidatus Thioglobus singularis' Strain PS1, a Mixotroph from the SUP05 Clade of Marine Gammaproteobacteria.</title>
        <authorList>
            <person name="Marshall K.T."/>
            <person name="Morris R.M."/>
        </authorList>
    </citation>
    <scope>NUCLEOTIDE SEQUENCE [LARGE SCALE GENOMIC DNA]</scope>
    <source>
        <strain evidence="4 5">PS1</strain>
    </source>
</reference>
<comment type="similarity">
    <text evidence="1">Belongs to the ATP-dependent AMP-binding enzyme family.</text>
</comment>
<gene>
    <name evidence="4" type="ORF">W908_06345</name>
</gene>
<proteinExistence type="inferred from homology"/>
<protein>
    <submittedName>
        <fullName evidence="4">2-acyl-glycerophospho-ethanolamine acyltransferase</fullName>
    </submittedName>
</protein>
<dbReference type="EMBL" id="CP006911">
    <property type="protein sequence ID" value="ALE02186.1"/>
    <property type="molecule type" value="Genomic_DNA"/>
</dbReference>
<evidence type="ECO:0000259" key="3">
    <source>
        <dbReference type="Pfam" id="PF00501"/>
    </source>
</evidence>
<dbReference type="PANTHER" id="PTHR24096">
    <property type="entry name" value="LONG-CHAIN-FATTY-ACID--COA LIGASE"/>
    <property type="match status" value="1"/>
</dbReference>
<dbReference type="Pfam" id="PF00501">
    <property type="entry name" value="AMP-binding"/>
    <property type="match status" value="1"/>
</dbReference>
<dbReference type="PROSITE" id="PS00455">
    <property type="entry name" value="AMP_BINDING"/>
    <property type="match status" value="1"/>
</dbReference>
<dbReference type="Gene3D" id="3.30.300.30">
    <property type="match status" value="1"/>
</dbReference>
<dbReference type="Gene3D" id="3.40.50.12780">
    <property type="entry name" value="N-terminal domain of ligase-like"/>
    <property type="match status" value="1"/>
</dbReference>
<dbReference type="PATRIC" id="fig|1125411.7.peg.1254"/>
<dbReference type="InterPro" id="IPR020845">
    <property type="entry name" value="AMP-binding_CS"/>
</dbReference>
<evidence type="ECO:0000313" key="5">
    <source>
        <dbReference type="Proteomes" id="UP000068905"/>
    </source>
</evidence>
<dbReference type="OrthoDB" id="9803968at2"/>
<keyword evidence="5" id="KW-1185">Reference proteome</keyword>
<dbReference type="InterPro" id="IPR000873">
    <property type="entry name" value="AMP-dep_synth/lig_dom"/>
</dbReference>
<evidence type="ECO:0000256" key="1">
    <source>
        <dbReference type="ARBA" id="ARBA00006432"/>
    </source>
</evidence>
<keyword evidence="2" id="KW-0436">Ligase</keyword>
<dbReference type="GO" id="GO:0016746">
    <property type="term" value="F:acyltransferase activity"/>
    <property type="evidence" value="ECO:0007669"/>
    <property type="project" value="UniProtKB-KW"/>
</dbReference>
<dbReference type="KEGG" id="tsn:W908_06345"/>
<dbReference type="STRING" id="1125411.W908_06345"/>
<keyword evidence="4" id="KW-0012">Acyltransferase</keyword>
<feature type="domain" description="AMP-dependent synthetase/ligase" evidence="3">
    <location>
        <begin position="37"/>
        <end position="403"/>
    </location>
</feature>
<dbReference type="InterPro" id="IPR045851">
    <property type="entry name" value="AMP-bd_C_sf"/>
</dbReference>
<accession>A0A0M5L0E5</accession>
<dbReference type="GO" id="GO:0016405">
    <property type="term" value="F:CoA-ligase activity"/>
    <property type="evidence" value="ECO:0007669"/>
    <property type="project" value="TreeGrafter"/>
</dbReference>
<evidence type="ECO:0000256" key="2">
    <source>
        <dbReference type="ARBA" id="ARBA00022598"/>
    </source>
</evidence>
<dbReference type="AlphaFoldDB" id="A0A0M5L0E5"/>
<sequence>MSNHPSSFAEWQDYPSTLDPIHVAWLKSAKKSKTAFAVADIEGVEISHKKFLTGVLLFSKKIEVYSPEQNVGLLLPSSGGGAIASIAILSLGKTLVNLNFTAGKKALNSAAKQAEVKHIYTSRKFLDKMLERGMNLESYFPESKLLMLEDIKEEISTLSRLGTLLKAILFPASFIQKSYFKKVSMNDTAAILFSSGSEGSPKGVELSHANIAANAKQAAIELGAVDSDVIMSTLPTFHAFGFAITTLMPLSEGIPIVCHADPKDVSTIASGIQKYSGTILVGTPTFLRMYTISKKVTSESIQSLRLVVAGAEKLRSEVRDGFETKFKMPVYEGYGTTETSPGASVNLPNIESPHKLRNRPGTVGKAFSGTEFRIVDPDSLEPLPTGEDGLILIGGPQIMKGYLKMPEKTAEVIELIDGYRWYRTGDKGHLDEDGFLTIVDRYSRFAKIGGEMISLTTVEEEILDACNDKDLEIAATCLPDQRKGEKIVLLATNNLDKNQLKKLLSDAKVNPLYHPAQVLMVDEIPKLGSGKTDFGATKKIALVNEQK</sequence>
<dbReference type="InterPro" id="IPR042099">
    <property type="entry name" value="ANL_N_sf"/>
</dbReference>